<sequence length="67" mass="8206">MCTEYHWRFRRCGHTRFFSWQYCSDLHKGERSPEAGRSCLGYQLQYKDNQEAYNCYQCMHARTRRTG</sequence>
<dbReference type="EMBL" id="MU003499">
    <property type="protein sequence ID" value="KAF2473613.1"/>
    <property type="molecule type" value="Genomic_DNA"/>
</dbReference>
<feature type="non-terminal residue" evidence="1">
    <location>
        <position position="67"/>
    </location>
</feature>
<keyword evidence="2" id="KW-1185">Reference proteome</keyword>
<reference evidence="1" key="1">
    <citation type="journal article" date="2020" name="Stud. Mycol.">
        <title>101 Dothideomycetes genomes: a test case for predicting lifestyles and emergence of pathogens.</title>
        <authorList>
            <person name="Haridas S."/>
            <person name="Albert R."/>
            <person name="Binder M."/>
            <person name="Bloem J."/>
            <person name="Labutti K."/>
            <person name="Salamov A."/>
            <person name="Andreopoulos B."/>
            <person name="Baker S."/>
            <person name="Barry K."/>
            <person name="Bills G."/>
            <person name="Bluhm B."/>
            <person name="Cannon C."/>
            <person name="Castanera R."/>
            <person name="Culley D."/>
            <person name="Daum C."/>
            <person name="Ezra D."/>
            <person name="Gonzalez J."/>
            <person name="Henrissat B."/>
            <person name="Kuo A."/>
            <person name="Liang C."/>
            <person name="Lipzen A."/>
            <person name="Lutzoni F."/>
            <person name="Magnuson J."/>
            <person name="Mondo S."/>
            <person name="Nolan M."/>
            <person name="Ohm R."/>
            <person name="Pangilinan J."/>
            <person name="Park H.-J."/>
            <person name="Ramirez L."/>
            <person name="Alfaro M."/>
            <person name="Sun H."/>
            <person name="Tritt A."/>
            <person name="Yoshinaga Y."/>
            <person name="Zwiers L.-H."/>
            <person name="Turgeon B."/>
            <person name="Goodwin S."/>
            <person name="Spatafora J."/>
            <person name="Crous P."/>
            <person name="Grigoriev I."/>
        </authorList>
    </citation>
    <scope>NUCLEOTIDE SEQUENCE</scope>
    <source>
        <strain evidence="1">ATCC 200398</strain>
    </source>
</reference>
<gene>
    <name evidence="1" type="ORF">BDR25DRAFT_166664</name>
</gene>
<protein>
    <submittedName>
        <fullName evidence="1">Uncharacterized protein</fullName>
    </submittedName>
</protein>
<proteinExistence type="predicted"/>
<evidence type="ECO:0000313" key="1">
    <source>
        <dbReference type="EMBL" id="KAF2473613.1"/>
    </source>
</evidence>
<evidence type="ECO:0000313" key="2">
    <source>
        <dbReference type="Proteomes" id="UP000799755"/>
    </source>
</evidence>
<comment type="caution">
    <text evidence="1">The sequence shown here is derived from an EMBL/GenBank/DDBJ whole genome shotgun (WGS) entry which is preliminary data.</text>
</comment>
<organism evidence="1 2">
    <name type="scientific">Lindgomyces ingoldianus</name>
    <dbReference type="NCBI Taxonomy" id="673940"/>
    <lineage>
        <taxon>Eukaryota</taxon>
        <taxon>Fungi</taxon>
        <taxon>Dikarya</taxon>
        <taxon>Ascomycota</taxon>
        <taxon>Pezizomycotina</taxon>
        <taxon>Dothideomycetes</taxon>
        <taxon>Pleosporomycetidae</taxon>
        <taxon>Pleosporales</taxon>
        <taxon>Lindgomycetaceae</taxon>
        <taxon>Lindgomyces</taxon>
    </lineage>
</organism>
<dbReference type="Proteomes" id="UP000799755">
    <property type="component" value="Unassembled WGS sequence"/>
</dbReference>
<name>A0ACB6R2W1_9PLEO</name>
<accession>A0ACB6R2W1</accession>